<evidence type="ECO:0000259" key="2">
    <source>
        <dbReference type="Pfam" id="PF01909"/>
    </source>
</evidence>
<dbReference type="GO" id="GO:0016779">
    <property type="term" value="F:nucleotidyltransferase activity"/>
    <property type="evidence" value="ECO:0007669"/>
    <property type="project" value="InterPro"/>
</dbReference>
<protein>
    <submittedName>
        <fullName evidence="4">Nucleotidyltransferase</fullName>
    </submittedName>
</protein>
<reference evidence="4" key="1">
    <citation type="submission" date="2015-03" db="EMBL/GenBank/DDBJ databases">
        <title>MIGS Cultured Bacterial/Archaeal sample from Brevibacillus laterosporus.</title>
        <authorList>
            <person name="Zeng D."/>
            <person name="Zhu L."/>
            <person name="Dong G."/>
            <person name="Ye W."/>
            <person name="Ren D."/>
            <person name="Wu L."/>
            <person name="Xu J."/>
            <person name="Li G."/>
            <person name="Guo L."/>
        </authorList>
    </citation>
    <scope>NUCLEOTIDE SEQUENCE</scope>
    <source>
        <strain evidence="4">B9</strain>
    </source>
</reference>
<feature type="domain" description="Polymerase nucleotidyl transferase" evidence="2">
    <location>
        <begin position="105"/>
        <end position="147"/>
    </location>
</feature>
<dbReference type="AlphaFoldDB" id="A0A0F7EEH9"/>
<sequence>MMEMTWLKPSKTAYVTTSVLQDLSDHSAPDDVYTSSAPTNVVFDKLIRGNKRKGFLSSAAYRNANHSFDSCHSDDRLAASHSSKRVQKLPNEIERPLENFLNGLQNLIGSQLIGFYLYGSIALDAYVPGESDIDFLCVTDGDLQEVDMWLIEKLFFEQMAIYPILAKLEGNFLAAHRLTLHNRCECAQCFEEAYLVKSPRDWNAITLLLLRNHGIPLLGPAPTEIIPEVSASELANNMIGNLLYFEINMEHYFNRGLNDQVFAVLTLCRILYTMRTGEVVSKQAAAESVLSQLPALGKVIIKRALRVWEKRPDAVRVAKNGTDLAPKDKLLEFVSIVKKLAVD</sequence>
<dbReference type="EMBL" id="CP011074">
    <property type="protein sequence ID" value="AKF92498.1"/>
    <property type="molecule type" value="Genomic_DNA"/>
</dbReference>
<dbReference type="SUPFAM" id="SSF81301">
    <property type="entry name" value="Nucleotidyltransferase"/>
    <property type="match status" value="1"/>
</dbReference>
<name>A0A0F7EEH9_BRELA</name>
<dbReference type="Gene3D" id="3.30.460.10">
    <property type="entry name" value="Beta Polymerase, domain 2"/>
    <property type="match status" value="1"/>
</dbReference>
<dbReference type="InterPro" id="IPR025184">
    <property type="entry name" value="AadA_C"/>
</dbReference>
<accession>A0A0F7EEH9</accession>
<organism evidence="4">
    <name type="scientific">Brevibacillus laterosporus</name>
    <name type="common">Bacillus laterosporus</name>
    <dbReference type="NCBI Taxonomy" id="1465"/>
    <lineage>
        <taxon>Bacteria</taxon>
        <taxon>Bacillati</taxon>
        <taxon>Bacillota</taxon>
        <taxon>Bacilli</taxon>
        <taxon>Bacillales</taxon>
        <taxon>Paenibacillaceae</taxon>
        <taxon>Brevibacillus</taxon>
    </lineage>
</organism>
<evidence type="ECO:0000313" key="4">
    <source>
        <dbReference type="EMBL" id="AKF92498.1"/>
    </source>
</evidence>
<dbReference type="InterPro" id="IPR043519">
    <property type="entry name" value="NT_sf"/>
</dbReference>
<gene>
    <name evidence="4" type="ORF">EX87_01495</name>
</gene>
<dbReference type="InterPro" id="IPR002934">
    <property type="entry name" value="Polymerase_NTP_transf_dom"/>
</dbReference>
<dbReference type="Pfam" id="PF13427">
    <property type="entry name" value="AadA_C"/>
    <property type="match status" value="1"/>
</dbReference>
<feature type="domain" description="Adenylyltransferase AadA C-terminal" evidence="3">
    <location>
        <begin position="258"/>
        <end position="310"/>
    </location>
</feature>
<keyword evidence="1 4" id="KW-0808">Transferase</keyword>
<evidence type="ECO:0000256" key="1">
    <source>
        <dbReference type="ARBA" id="ARBA00022679"/>
    </source>
</evidence>
<evidence type="ECO:0000259" key="3">
    <source>
        <dbReference type="Pfam" id="PF13427"/>
    </source>
</evidence>
<proteinExistence type="predicted"/>
<dbReference type="Pfam" id="PF01909">
    <property type="entry name" value="NTP_transf_2"/>
    <property type="match status" value="1"/>
</dbReference>